<dbReference type="Gene3D" id="1.10.8.10">
    <property type="entry name" value="DNA helicase RuvA subunit, C-terminal domain"/>
    <property type="match status" value="1"/>
</dbReference>
<dbReference type="Gene3D" id="3.40.30.10">
    <property type="entry name" value="Glutaredoxin"/>
    <property type="match status" value="1"/>
</dbReference>
<dbReference type="AlphaFoldDB" id="A0A1Y1V4E0"/>
<dbReference type="SUPFAM" id="SSF52833">
    <property type="entry name" value="Thioredoxin-like"/>
    <property type="match status" value="1"/>
</dbReference>
<dbReference type="Gene3D" id="3.10.20.90">
    <property type="entry name" value="Phosphatidylinositol 3-kinase Catalytic Subunit, Chain A, domain 1"/>
    <property type="match status" value="1"/>
</dbReference>
<sequence>MEYLDSLTDNQKEILESFQNLSGEDDLEKTIKLLQRFNWDLEKTYQYYVGGELNESYIPTSSNNVGNNARRNSRRQQSTNNNNNDHPIGKLIELIFSPVRVALSIIKYILNLFPDSFRKLIEGPDSKNERLTCAEKFIQYFESNYGEKHPEFYKGTYKQALLDIRDNYQFLIVIINSPEHDDTPDFCKNVLASDAFINFVNENNFVVWGGSVNDTEGYKVNNVFGATTYPFIGLVGHQRKRAIIAEKVEGLCPVEEVIDKINQKYQQLSVQLQAEKAEERERELSRIIRQEQESAYEESLRKDRERERKEKEERERKQREEELAKQKQLEYERKVEEKKLYKQKLAASLPPEPNDDECETAQLSIRFPDGSRVIRSFRADDKLQVVYDFVESKDLDPFDILSEITLVNTFPRKEYIDKDQTLEALGLCPNASLIVEEKDEEDEEDEE</sequence>
<dbReference type="GO" id="GO:0005783">
    <property type="term" value="C:endoplasmic reticulum"/>
    <property type="evidence" value="ECO:0007669"/>
    <property type="project" value="TreeGrafter"/>
</dbReference>
<dbReference type="SMART" id="SM00166">
    <property type="entry name" value="UBX"/>
    <property type="match status" value="1"/>
</dbReference>
<dbReference type="InterPro" id="IPR001012">
    <property type="entry name" value="UBX_dom"/>
</dbReference>
<feature type="compositionally biased region" description="Low complexity" evidence="2">
    <location>
        <begin position="67"/>
        <end position="84"/>
    </location>
</feature>
<evidence type="ECO:0000256" key="2">
    <source>
        <dbReference type="SAM" id="MobiDB-lite"/>
    </source>
</evidence>
<dbReference type="InterPro" id="IPR006577">
    <property type="entry name" value="UAS"/>
</dbReference>
<dbReference type="EMBL" id="MCFH01000033">
    <property type="protein sequence ID" value="ORX46941.1"/>
    <property type="molecule type" value="Genomic_DNA"/>
</dbReference>
<dbReference type="GO" id="GO:0043130">
    <property type="term" value="F:ubiquitin binding"/>
    <property type="evidence" value="ECO:0007669"/>
    <property type="project" value="TreeGrafter"/>
</dbReference>
<organism evidence="4 5">
    <name type="scientific">Piromyces finnis</name>
    <dbReference type="NCBI Taxonomy" id="1754191"/>
    <lineage>
        <taxon>Eukaryota</taxon>
        <taxon>Fungi</taxon>
        <taxon>Fungi incertae sedis</taxon>
        <taxon>Chytridiomycota</taxon>
        <taxon>Chytridiomycota incertae sedis</taxon>
        <taxon>Neocallimastigomycetes</taxon>
        <taxon>Neocallimastigales</taxon>
        <taxon>Neocallimastigaceae</taxon>
        <taxon>Piromyces</taxon>
    </lineage>
</organism>
<feature type="region of interest" description="Disordered" evidence="2">
    <location>
        <begin position="59"/>
        <end position="84"/>
    </location>
</feature>
<dbReference type="STRING" id="1754191.A0A1Y1V4E0"/>
<gene>
    <name evidence="4" type="ORF">BCR36DRAFT_405541</name>
</gene>
<dbReference type="Pfam" id="PF21021">
    <property type="entry name" value="FAF1"/>
    <property type="match status" value="1"/>
</dbReference>
<feature type="domain" description="UBX" evidence="3">
    <location>
        <begin position="356"/>
        <end position="435"/>
    </location>
</feature>
<dbReference type="GO" id="GO:0036503">
    <property type="term" value="P:ERAD pathway"/>
    <property type="evidence" value="ECO:0007669"/>
    <property type="project" value="TreeGrafter"/>
</dbReference>
<dbReference type="PANTHER" id="PTHR23322:SF1">
    <property type="entry name" value="FAS-ASSOCIATED FACTOR 2"/>
    <property type="match status" value="1"/>
</dbReference>
<keyword evidence="1" id="KW-0175">Coiled coil</keyword>
<proteinExistence type="predicted"/>
<evidence type="ECO:0000313" key="4">
    <source>
        <dbReference type="EMBL" id="ORX46941.1"/>
    </source>
</evidence>
<dbReference type="Proteomes" id="UP000193719">
    <property type="component" value="Unassembled WGS sequence"/>
</dbReference>
<feature type="region of interest" description="Disordered" evidence="2">
    <location>
        <begin position="298"/>
        <end position="323"/>
    </location>
</feature>
<reference evidence="4 5" key="2">
    <citation type="submission" date="2016-08" db="EMBL/GenBank/DDBJ databases">
        <title>Pervasive Adenine N6-methylation of Active Genes in Fungi.</title>
        <authorList>
            <consortium name="DOE Joint Genome Institute"/>
            <person name="Mondo S.J."/>
            <person name="Dannebaum R.O."/>
            <person name="Kuo R.C."/>
            <person name="Labutti K."/>
            <person name="Haridas S."/>
            <person name="Kuo A."/>
            <person name="Salamov A."/>
            <person name="Ahrendt S.R."/>
            <person name="Lipzen A."/>
            <person name="Sullivan W."/>
            <person name="Andreopoulos W.B."/>
            <person name="Clum A."/>
            <person name="Lindquist E."/>
            <person name="Daum C."/>
            <person name="Ramamoorthy G.K."/>
            <person name="Gryganskyi A."/>
            <person name="Culley D."/>
            <person name="Magnuson J.K."/>
            <person name="James T.Y."/>
            <person name="O'Malley M.A."/>
            <person name="Stajich J.E."/>
            <person name="Spatafora J.W."/>
            <person name="Visel A."/>
            <person name="Grigoriev I.V."/>
        </authorList>
    </citation>
    <scope>NUCLEOTIDE SEQUENCE [LARGE SCALE GENOMIC DNA]</scope>
    <source>
        <strain evidence="5">finn</strain>
    </source>
</reference>
<keyword evidence="5" id="KW-1185">Reference proteome</keyword>
<dbReference type="InterPro" id="IPR036249">
    <property type="entry name" value="Thioredoxin-like_sf"/>
</dbReference>
<accession>A0A1Y1V4E0</accession>
<dbReference type="InterPro" id="IPR029071">
    <property type="entry name" value="Ubiquitin-like_domsf"/>
</dbReference>
<protein>
    <submittedName>
        <fullName evidence="4">UBX-domain-containing protein</fullName>
    </submittedName>
</protein>
<evidence type="ECO:0000256" key="1">
    <source>
        <dbReference type="ARBA" id="ARBA00023054"/>
    </source>
</evidence>
<dbReference type="OrthoDB" id="1026733at2759"/>
<evidence type="ECO:0000259" key="3">
    <source>
        <dbReference type="PROSITE" id="PS50033"/>
    </source>
</evidence>
<dbReference type="SUPFAM" id="SSF54236">
    <property type="entry name" value="Ubiquitin-like"/>
    <property type="match status" value="1"/>
</dbReference>
<dbReference type="InterPro" id="IPR049483">
    <property type="entry name" value="FAF1_2-like_UAS"/>
</dbReference>
<dbReference type="CDD" id="cd01767">
    <property type="entry name" value="UBX"/>
    <property type="match status" value="1"/>
</dbReference>
<reference evidence="4 5" key="1">
    <citation type="submission" date="2016-08" db="EMBL/GenBank/DDBJ databases">
        <title>Genomes of anaerobic fungi encode conserved fungal cellulosomes for biomass hydrolysis.</title>
        <authorList>
            <consortium name="DOE Joint Genome Institute"/>
            <person name="Haitjema C.H."/>
            <person name="Gilmore S.P."/>
            <person name="Henske J.K."/>
            <person name="Solomon K.V."/>
            <person name="De Groot R."/>
            <person name="Kuo A."/>
            <person name="Mondo S.J."/>
            <person name="Salamov A.A."/>
            <person name="Labutti K."/>
            <person name="Zhao Z."/>
            <person name="Chiniquy J."/>
            <person name="Barry K."/>
            <person name="Brewer H.M."/>
            <person name="Purvine S.O."/>
            <person name="Wright A.T."/>
            <person name="Boxma B."/>
            <person name="Van Alen T."/>
            <person name="Hackstein J.H."/>
            <person name="Baker S.E."/>
            <person name="Grigoriev I.V."/>
            <person name="O'Malley M.A."/>
        </authorList>
    </citation>
    <scope>NUCLEOTIDE SEQUENCE [LARGE SCALE GENOMIC DNA]</scope>
    <source>
        <strain evidence="5">finn</strain>
    </source>
</reference>
<comment type="caution">
    <text evidence="4">The sequence shown here is derived from an EMBL/GenBank/DDBJ whole genome shotgun (WGS) entry which is preliminary data.</text>
</comment>
<dbReference type="Pfam" id="PF00789">
    <property type="entry name" value="UBX"/>
    <property type="match status" value="1"/>
</dbReference>
<dbReference type="InterPro" id="IPR050730">
    <property type="entry name" value="UBX_domain-protein"/>
</dbReference>
<dbReference type="PROSITE" id="PS50033">
    <property type="entry name" value="UBX"/>
    <property type="match status" value="1"/>
</dbReference>
<evidence type="ECO:0000313" key="5">
    <source>
        <dbReference type="Proteomes" id="UP000193719"/>
    </source>
</evidence>
<dbReference type="PANTHER" id="PTHR23322">
    <property type="entry name" value="FAS-ASSOCIATED PROTEIN"/>
    <property type="match status" value="1"/>
</dbReference>
<dbReference type="SMART" id="SM00594">
    <property type="entry name" value="UAS"/>
    <property type="match status" value="1"/>
</dbReference>
<name>A0A1Y1V4E0_9FUNG</name>